<name>A0A1H9WLL6_BUTFI</name>
<dbReference type="NCBIfam" id="NF038110">
    <property type="entry name" value="Lys_methyl_FliB"/>
    <property type="match status" value="1"/>
</dbReference>
<keyword evidence="1" id="KW-0472">Membrane</keyword>
<evidence type="ECO:0008006" key="4">
    <source>
        <dbReference type="Google" id="ProtNLM"/>
    </source>
</evidence>
<protein>
    <recommendedName>
        <fullName evidence="4">Lysine-N-methylase</fullName>
    </recommendedName>
</protein>
<dbReference type="eggNOG" id="COG0727">
    <property type="taxonomic scope" value="Bacteria"/>
</dbReference>
<evidence type="ECO:0000313" key="3">
    <source>
        <dbReference type="Proteomes" id="UP000182584"/>
    </source>
</evidence>
<proteinExistence type="predicted"/>
<dbReference type="OrthoDB" id="86584at2"/>
<organism evidence="2 3">
    <name type="scientific">Butyrivibrio fibrisolvens</name>
    <dbReference type="NCBI Taxonomy" id="831"/>
    <lineage>
        <taxon>Bacteria</taxon>
        <taxon>Bacillati</taxon>
        <taxon>Bacillota</taxon>
        <taxon>Clostridia</taxon>
        <taxon>Lachnospirales</taxon>
        <taxon>Lachnospiraceae</taxon>
        <taxon>Butyrivibrio</taxon>
    </lineage>
</organism>
<evidence type="ECO:0000313" key="2">
    <source>
        <dbReference type="EMBL" id="SES34812.1"/>
    </source>
</evidence>
<dbReference type="Proteomes" id="UP000182584">
    <property type="component" value="Unassembled WGS sequence"/>
</dbReference>
<dbReference type="AlphaFoldDB" id="A0A1H9WLL6"/>
<evidence type="ECO:0000256" key="1">
    <source>
        <dbReference type="SAM" id="Phobius"/>
    </source>
</evidence>
<dbReference type="EMBL" id="FOGJ01000031">
    <property type="protein sequence ID" value="SES34812.1"/>
    <property type="molecule type" value="Genomic_DNA"/>
</dbReference>
<gene>
    <name evidence="2" type="ORF">SAMN04487884_13146</name>
</gene>
<accession>A0A1H9WLL6</accession>
<keyword evidence="1" id="KW-1133">Transmembrane helix</keyword>
<feature type="transmembrane region" description="Helical" evidence="1">
    <location>
        <begin position="320"/>
        <end position="341"/>
    </location>
</feature>
<keyword evidence="1" id="KW-0812">Transmembrane</keyword>
<dbReference type="RefSeq" id="WP_074758413.1">
    <property type="nucleotide sequence ID" value="NZ_FOGJ01000031.1"/>
</dbReference>
<reference evidence="2 3" key="1">
    <citation type="submission" date="2016-10" db="EMBL/GenBank/DDBJ databases">
        <authorList>
            <person name="de Groot N.N."/>
        </authorList>
    </citation>
    <scope>NUCLEOTIDE SEQUENCE [LARGE SCALE GENOMIC DNA]</scope>
    <source>
        <strain evidence="2 3">AR40</strain>
    </source>
</reference>
<sequence length="403" mass="47131">MKVLKNELFDEFKCLAGECPETCCYGWRIIVDDKTKERILEKDGIWGKCLRLSLSGPDKNYFNYDSGSCIFHGMSGLCNIQKKLGAEYMPEICRKYPREIRNYGTFATMNLDLSCIHVSDMLLSRDKRPSLIECDEEIERERHGSNDDPQFEEIVLTSQKELIQMLKVKPQLLYDPVTMDRILHSLLAYCQYAQDTVLEHKDMKLTKDDGRPLYFYELCKTDDMPDAGRSYFPLPIMALNRLINTQFDMQDSRPFSMINRTIEWYHHKFDLKTEIDGQKVWKSMVTDFIREDPTRMEALLRYLQYDVQQCYGEIYENYSFVHFAVSAIMHVNMFLFLMVNYNRRKKLTPQKMAALLSAYERAACHNLGLQKDMYAIVCDYLPVQKMAVPISAPQTLESGSQQS</sequence>